<dbReference type="STRING" id="5601.A0A0D2G289"/>
<dbReference type="HOGENOM" id="CLU_021768_5_1_1"/>
<dbReference type="CDD" id="cd05120">
    <property type="entry name" value="APH_ChoK_like"/>
    <property type="match status" value="1"/>
</dbReference>
<dbReference type="AlphaFoldDB" id="A0A0D2G289"/>
<dbReference type="Pfam" id="PF01636">
    <property type="entry name" value="APH"/>
    <property type="match status" value="1"/>
</dbReference>
<accession>A0A0D2G289</accession>
<evidence type="ECO:0000313" key="3">
    <source>
        <dbReference type="Proteomes" id="UP000054266"/>
    </source>
</evidence>
<gene>
    <name evidence="2" type="ORF">PV04_08424</name>
</gene>
<dbReference type="InterPro" id="IPR051678">
    <property type="entry name" value="AGP_Transferase"/>
</dbReference>
<name>A0A0D2G289_9EURO</name>
<dbReference type="SUPFAM" id="SSF56112">
    <property type="entry name" value="Protein kinase-like (PK-like)"/>
    <property type="match status" value="1"/>
</dbReference>
<proteinExistence type="predicted"/>
<dbReference type="InterPro" id="IPR002575">
    <property type="entry name" value="Aminoglycoside_PTrfase"/>
</dbReference>
<dbReference type="PANTHER" id="PTHR21310">
    <property type="entry name" value="AMINOGLYCOSIDE PHOSPHOTRANSFERASE-RELATED-RELATED"/>
    <property type="match status" value="1"/>
</dbReference>
<protein>
    <recommendedName>
        <fullName evidence="1">Aminoglycoside phosphotransferase domain-containing protein</fullName>
    </recommendedName>
</protein>
<dbReference type="PANTHER" id="PTHR21310:SF48">
    <property type="entry name" value="AMINOGLYCOSIDE PHOSPHOTRANSFERASE DOMAIN-CONTAINING PROTEIN"/>
    <property type="match status" value="1"/>
</dbReference>
<dbReference type="Proteomes" id="UP000054266">
    <property type="component" value="Unassembled WGS sequence"/>
</dbReference>
<sequence length="327" mass="37579">MTTLLNSGACIPVGQDRSSTGFQSHETNSPGKMWTPPKLPYYVAPDQLPAPLPTTQEIRASSTILHQRSTQTVKAIGMHFVVKYGPGTKIREGNNLIFLHQHSSSLPIPRLWAMYEEDGDVFIIMEHFEGDTLQDIWPSLQASDKSAITKELRGIMDQLRALKPPEPSFYGSLERGPIPYFLFNSMESNPSINGPFVNEYDFIQGLVRNLRTIDELNHRHSYKTDFYEQNLASCFRLGRPTLTHGDIQRKNIMIQRTCRQGDGCGPAFRLMIIDWEDSGWYPAYWEFFVTFTSLRWDDDWSSRIQDFLVPWPAETAALNMIYHDLFF</sequence>
<dbReference type="InterPro" id="IPR011009">
    <property type="entry name" value="Kinase-like_dom_sf"/>
</dbReference>
<reference evidence="2 3" key="1">
    <citation type="submission" date="2015-01" db="EMBL/GenBank/DDBJ databases">
        <title>The Genome Sequence of Capronia semiimmersa CBS27337.</title>
        <authorList>
            <consortium name="The Broad Institute Genomics Platform"/>
            <person name="Cuomo C."/>
            <person name="de Hoog S."/>
            <person name="Gorbushina A."/>
            <person name="Stielow B."/>
            <person name="Teixiera M."/>
            <person name="Abouelleil A."/>
            <person name="Chapman S.B."/>
            <person name="Priest M."/>
            <person name="Young S.K."/>
            <person name="Wortman J."/>
            <person name="Nusbaum C."/>
            <person name="Birren B."/>
        </authorList>
    </citation>
    <scope>NUCLEOTIDE SEQUENCE [LARGE SCALE GENOMIC DNA]</scope>
    <source>
        <strain evidence="2 3">CBS 27337</strain>
    </source>
</reference>
<feature type="domain" description="Aminoglycoside phosphotransferase" evidence="1">
    <location>
        <begin position="90"/>
        <end position="300"/>
    </location>
</feature>
<evidence type="ECO:0000259" key="1">
    <source>
        <dbReference type="Pfam" id="PF01636"/>
    </source>
</evidence>
<organism evidence="2 3">
    <name type="scientific">Phialophora macrospora</name>
    <dbReference type="NCBI Taxonomy" id="1851006"/>
    <lineage>
        <taxon>Eukaryota</taxon>
        <taxon>Fungi</taxon>
        <taxon>Dikarya</taxon>
        <taxon>Ascomycota</taxon>
        <taxon>Pezizomycotina</taxon>
        <taxon>Eurotiomycetes</taxon>
        <taxon>Chaetothyriomycetidae</taxon>
        <taxon>Chaetothyriales</taxon>
        <taxon>Herpotrichiellaceae</taxon>
        <taxon>Phialophora</taxon>
    </lineage>
</organism>
<keyword evidence="3" id="KW-1185">Reference proteome</keyword>
<evidence type="ECO:0000313" key="2">
    <source>
        <dbReference type="EMBL" id="KIW66224.1"/>
    </source>
</evidence>
<dbReference type="Gene3D" id="3.90.1200.10">
    <property type="match status" value="1"/>
</dbReference>
<dbReference type="EMBL" id="KN846960">
    <property type="protein sequence ID" value="KIW66224.1"/>
    <property type="molecule type" value="Genomic_DNA"/>
</dbReference>